<feature type="signal peptide" evidence="1">
    <location>
        <begin position="1"/>
        <end position="18"/>
    </location>
</feature>
<organism evidence="2 3">
    <name type="scientific">Leptotrombidium deliense</name>
    <dbReference type="NCBI Taxonomy" id="299467"/>
    <lineage>
        <taxon>Eukaryota</taxon>
        <taxon>Metazoa</taxon>
        <taxon>Ecdysozoa</taxon>
        <taxon>Arthropoda</taxon>
        <taxon>Chelicerata</taxon>
        <taxon>Arachnida</taxon>
        <taxon>Acari</taxon>
        <taxon>Acariformes</taxon>
        <taxon>Trombidiformes</taxon>
        <taxon>Prostigmata</taxon>
        <taxon>Anystina</taxon>
        <taxon>Parasitengona</taxon>
        <taxon>Trombiculoidea</taxon>
        <taxon>Trombiculidae</taxon>
        <taxon>Leptotrombidium</taxon>
    </lineage>
</organism>
<proteinExistence type="predicted"/>
<evidence type="ECO:0008006" key="4">
    <source>
        <dbReference type="Google" id="ProtNLM"/>
    </source>
</evidence>
<dbReference type="PANTHER" id="PTHR33964">
    <property type="entry name" value="RE45066P-RELATED"/>
    <property type="match status" value="1"/>
</dbReference>
<dbReference type="VEuPathDB" id="VectorBase:LDEU001595"/>
<name>A0A443SSB5_9ACAR</name>
<sequence length="251" mass="28608">MKFFATVCLCIFIHTVVGQENGECKMTEKDFDDCTSLITTFGNRNIIIPSNDEELNTLCNNTFTALSCVRKYTRTCMGSFARTVTGIFSYDIKRILKKRCRDPEGRKEFLKHIRCGLPKERLEPLHKCMDNYVAQLQWSLDNVKKEDLVPTLCCTLHQTHQCFRTQASMLCDSVTGPETTKYFDQVMAHAIGEGVEYTCGVFKDLDSCNTSMKKEIWQPLYEIGKDAVKAGYTSKFSSPFTLAVKIFSKLN</sequence>
<dbReference type="EMBL" id="NCKV01000500">
    <property type="protein sequence ID" value="RWS30441.1"/>
    <property type="molecule type" value="Genomic_DNA"/>
</dbReference>
<gene>
    <name evidence="2" type="ORF">B4U80_08372</name>
</gene>
<accession>A0A443SSB5</accession>
<reference evidence="2 3" key="1">
    <citation type="journal article" date="2018" name="Gigascience">
        <title>Genomes of trombidid mites reveal novel predicted allergens and laterally-transferred genes associated with secondary metabolism.</title>
        <authorList>
            <person name="Dong X."/>
            <person name="Chaisiri K."/>
            <person name="Xia D."/>
            <person name="Armstrong S.D."/>
            <person name="Fang Y."/>
            <person name="Donnelly M.J."/>
            <person name="Kadowaki T."/>
            <person name="McGarry J.W."/>
            <person name="Darby A.C."/>
            <person name="Makepeace B.L."/>
        </authorList>
    </citation>
    <scope>NUCLEOTIDE SEQUENCE [LARGE SCALE GENOMIC DNA]</scope>
    <source>
        <strain evidence="2">UoL-UT</strain>
    </source>
</reference>
<dbReference type="OrthoDB" id="6499567at2759"/>
<dbReference type="AlphaFoldDB" id="A0A443SSB5"/>
<protein>
    <recommendedName>
        <fullName evidence="4">Secreted salivary gland peptide-like protein</fullName>
    </recommendedName>
</protein>
<evidence type="ECO:0000256" key="1">
    <source>
        <dbReference type="SAM" id="SignalP"/>
    </source>
</evidence>
<dbReference type="Proteomes" id="UP000288716">
    <property type="component" value="Unassembled WGS sequence"/>
</dbReference>
<keyword evidence="3" id="KW-1185">Reference proteome</keyword>
<evidence type="ECO:0000313" key="3">
    <source>
        <dbReference type="Proteomes" id="UP000288716"/>
    </source>
</evidence>
<feature type="chain" id="PRO_5019545871" description="Secreted salivary gland peptide-like protein" evidence="1">
    <location>
        <begin position="19"/>
        <end position="251"/>
    </location>
</feature>
<evidence type="ECO:0000313" key="2">
    <source>
        <dbReference type="EMBL" id="RWS30441.1"/>
    </source>
</evidence>
<keyword evidence="1" id="KW-0732">Signal</keyword>
<dbReference type="PANTHER" id="PTHR33964:SF1">
    <property type="entry name" value="RE45066P"/>
    <property type="match status" value="1"/>
</dbReference>
<comment type="caution">
    <text evidence="2">The sequence shown here is derived from an EMBL/GenBank/DDBJ whole genome shotgun (WGS) entry which is preliminary data.</text>
</comment>